<dbReference type="SUPFAM" id="SSF53328">
    <property type="entry name" value="Formyltransferase"/>
    <property type="match status" value="1"/>
</dbReference>
<dbReference type="InterPro" id="IPR011034">
    <property type="entry name" value="Formyl_transferase-like_C_sf"/>
</dbReference>
<dbReference type="GO" id="GO:0004479">
    <property type="term" value="F:methionyl-tRNA formyltransferase activity"/>
    <property type="evidence" value="ECO:0007669"/>
    <property type="project" value="UniProtKB-EC"/>
</dbReference>
<keyword evidence="3" id="KW-0808">Transferase</keyword>
<dbReference type="Gene3D" id="3.40.50.12230">
    <property type="match status" value="1"/>
</dbReference>
<proteinExistence type="predicted"/>
<feature type="domain" description="Formyl transferase N-terminal" evidence="1">
    <location>
        <begin position="64"/>
        <end position="161"/>
    </location>
</feature>
<dbReference type="SUPFAM" id="SSF50486">
    <property type="entry name" value="FMT C-terminal domain-like"/>
    <property type="match status" value="1"/>
</dbReference>
<dbReference type="Pfam" id="PF02911">
    <property type="entry name" value="Formyl_trans_C"/>
    <property type="match status" value="1"/>
</dbReference>
<feature type="domain" description="Formyl transferase C-terminal" evidence="2">
    <location>
        <begin position="199"/>
        <end position="276"/>
    </location>
</feature>
<name>A0ABV7Y673_9ACTN</name>
<dbReference type="EC" id="2.1.2.9" evidence="3"/>
<dbReference type="InterPro" id="IPR005793">
    <property type="entry name" value="Formyl_trans_C"/>
</dbReference>
<evidence type="ECO:0000313" key="4">
    <source>
        <dbReference type="Proteomes" id="UP001595699"/>
    </source>
</evidence>
<dbReference type="Proteomes" id="UP001595699">
    <property type="component" value="Unassembled WGS sequence"/>
</dbReference>
<dbReference type="InterPro" id="IPR002376">
    <property type="entry name" value="Formyl_transf_N"/>
</dbReference>
<dbReference type="PANTHER" id="PTHR11138">
    <property type="entry name" value="METHIONYL-TRNA FORMYLTRANSFERASE"/>
    <property type="match status" value="1"/>
</dbReference>
<sequence>MRVVTFNAFASAYGLVHDWARSAGHELVLLVTPESVGDRYGSGPTLRDQVPATQEILATSKLRTVAAPAIEELAPDLVVSVTFPLRIPVEVTRVPKLGALNVHPSPLPLGRGPNPQRTIYEGERLLGATAHRIAPEFDAGEILAQRTRPWRDGVTTEDVLRAWYEMVSEVLAEGAARALAGEQGTPQDEAGATYAGRFTDEERWLSFAEPANVVQRKAVALNLLDPTARVRLPDGDFLADDVRVSGVATDASPGTVLERSGSRVAVATSDGVVELTVHPAGWTSAER</sequence>
<gene>
    <name evidence="3" type="ORF">ACFOUW_08015</name>
</gene>
<comment type="caution">
    <text evidence="3">The sequence shown here is derived from an EMBL/GenBank/DDBJ whole genome shotgun (WGS) entry which is preliminary data.</text>
</comment>
<evidence type="ECO:0000259" key="2">
    <source>
        <dbReference type="Pfam" id="PF02911"/>
    </source>
</evidence>
<keyword evidence="4" id="KW-1185">Reference proteome</keyword>
<evidence type="ECO:0000313" key="3">
    <source>
        <dbReference type="EMBL" id="MFC3760781.1"/>
    </source>
</evidence>
<dbReference type="RefSeq" id="WP_205117031.1">
    <property type="nucleotide sequence ID" value="NZ_JAFBCM010000001.1"/>
</dbReference>
<dbReference type="PANTHER" id="PTHR11138:SF5">
    <property type="entry name" value="METHIONYL-TRNA FORMYLTRANSFERASE, MITOCHONDRIAL"/>
    <property type="match status" value="1"/>
</dbReference>
<evidence type="ECO:0000259" key="1">
    <source>
        <dbReference type="Pfam" id="PF00551"/>
    </source>
</evidence>
<dbReference type="EMBL" id="JBHRZH010000006">
    <property type="protein sequence ID" value="MFC3760781.1"/>
    <property type="molecule type" value="Genomic_DNA"/>
</dbReference>
<organism evidence="3 4">
    <name type="scientific">Tenggerimyces flavus</name>
    <dbReference type="NCBI Taxonomy" id="1708749"/>
    <lineage>
        <taxon>Bacteria</taxon>
        <taxon>Bacillati</taxon>
        <taxon>Actinomycetota</taxon>
        <taxon>Actinomycetes</taxon>
        <taxon>Propionibacteriales</taxon>
        <taxon>Nocardioidaceae</taxon>
        <taxon>Tenggerimyces</taxon>
    </lineage>
</organism>
<reference evidence="4" key="1">
    <citation type="journal article" date="2019" name="Int. J. Syst. Evol. Microbiol.">
        <title>The Global Catalogue of Microorganisms (GCM) 10K type strain sequencing project: providing services to taxonomists for standard genome sequencing and annotation.</title>
        <authorList>
            <consortium name="The Broad Institute Genomics Platform"/>
            <consortium name="The Broad Institute Genome Sequencing Center for Infectious Disease"/>
            <person name="Wu L."/>
            <person name="Ma J."/>
        </authorList>
    </citation>
    <scope>NUCLEOTIDE SEQUENCE [LARGE SCALE GENOMIC DNA]</scope>
    <source>
        <strain evidence="4">CGMCC 4.7241</strain>
    </source>
</reference>
<accession>A0ABV7Y673</accession>
<protein>
    <submittedName>
        <fullName evidence="3">Methionyl-tRNA formyltransferase</fullName>
        <ecNumber evidence="3">2.1.2.9</ecNumber>
    </submittedName>
</protein>
<dbReference type="InterPro" id="IPR036477">
    <property type="entry name" value="Formyl_transf_N_sf"/>
</dbReference>
<dbReference type="Pfam" id="PF00551">
    <property type="entry name" value="Formyl_trans_N"/>
    <property type="match status" value="1"/>
</dbReference>